<gene>
    <name evidence="1" type="ORF">Tci_924087</name>
</gene>
<evidence type="ECO:0000313" key="1">
    <source>
        <dbReference type="EMBL" id="GFD52118.1"/>
    </source>
</evidence>
<proteinExistence type="predicted"/>
<sequence length="77" mass="8543">MRVLKAVLKAHKASSSFSVHKARFSPTVLSKILLRPRLVTSTDHSSEGGMRLKDDGLPHTSTLLLGIDRYRSGYHGR</sequence>
<organism evidence="1">
    <name type="scientific">Tanacetum cinerariifolium</name>
    <name type="common">Dalmatian daisy</name>
    <name type="synonym">Chrysanthemum cinerariifolium</name>
    <dbReference type="NCBI Taxonomy" id="118510"/>
    <lineage>
        <taxon>Eukaryota</taxon>
        <taxon>Viridiplantae</taxon>
        <taxon>Streptophyta</taxon>
        <taxon>Embryophyta</taxon>
        <taxon>Tracheophyta</taxon>
        <taxon>Spermatophyta</taxon>
        <taxon>Magnoliopsida</taxon>
        <taxon>eudicotyledons</taxon>
        <taxon>Gunneridae</taxon>
        <taxon>Pentapetalae</taxon>
        <taxon>asterids</taxon>
        <taxon>campanulids</taxon>
        <taxon>Asterales</taxon>
        <taxon>Asteraceae</taxon>
        <taxon>Asteroideae</taxon>
        <taxon>Anthemideae</taxon>
        <taxon>Anthemidinae</taxon>
        <taxon>Tanacetum</taxon>
    </lineage>
</organism>
<reference evidence="1" key="1">
    <citation type="journal article" date="2019" name="Sci. Rep.">
        <title>Draft genome of Tanacetum cinerariifolium, the natural source of mosquito coil.</title>
        <authorList>
            <person name="Yamashiro T."/>
            <person name="Shiraishi A."/>
            <person name="Satake H."/>
            <person name="Nakayama K."/>
        </authorList>
    </citation>
    <scope>NUCLEOTIDE SEQUENCE</scope>
</reference>
<comment type="caution">
    <text evidence="1">The sequence shown here is derived from an EMBL/GenBank/DDBJ whole genome shotgun (WGS) entry which is preliminary data.</text>
</comment>
<dbReference type="AlphaFoldDB" id="A0A699X2I5"/>
<dbReference type="EMBL" id="BKCJ011778225">
    <property type="protein sequence ID" value="GFD52118.1"/>
    <property type="molecule type" value="Genomic_DNA"/>
</dbReference>
<protein>
    <submittedName>
        <fullName evidence="1">Uncharacterized protein</fullName>
    </submittedName>
</protein>
<accession>A0A699X2I5</accession>
<name>A0A699X2I5_TANCI</name>